<dbReference type="InterPro" id="IPR001404">
    <property type="entry name" value="Hsp90_fam"/>
</dbReference>
<evidence type="ECO:0000256" key="1">
    <source>
        <dbReference type="ARBA" id="ARBA00008239"/>
    </source>
</evidence>
<feature type="compositionally biased region" description="Basic and acidic residues" evidence="3">
    <location>
        <begin position="53"/>
        <end position="62"/>
    </location>
</feature>
<dbReference type="STRING" id="4072.A0A2G2ZX48"/>
<dbReference type="AlphaFoldDB" id="A0A2G2ZX48"/>
<evidence type="ECO:0000256" key="3">
    <source>
        <dbReference type="SAM" id="MobiDB-lite"/>
    </source>
</evidence>
<keyword evidence="5" id="KW-1185">Reference proteome</keyword>
<feature type="region of interest" description="Disordered" evidence="3">
    <location>
        <begin position="1"/>
        <end position="69"/>
    </location>
</feature>
<organism evidence="4 5">
    <name type="scientific">Capsicum annuum</name>
    <name type="common">Capsicum pepper</name>
    <dbReference type="NCBI Taxonomy" id="4072"/>
    <lineage>
        <taxon>Eukaryota</taxon>
        <taxon>Viridiplantae</taxon>
        <taxon>Streptophyta</taxon>
        <taxon>Embryophyta</taxon>
        <taxon>Tracheophyta</taxon>
        <taxon>Spermatophyta</taxon>
        <taxon>Magnoliopsida</taxon>
        <taxon>eudicotyledons</taxon>
        <taxon>Gunneridae</taxon>
        <taxon>Pentapetalae</taxon>
        <taxon>asterids</taxon>
        <taxon>lamiids</taxon>
        <taxon>Solanales</taxon>
        <taxon>Solanaceae</taxon>
        <taxon>Solanoideae</taxon>
        <taxon>Capsiceae</taxon>
        <taxon>Capsicum</taxon>
    </lineage>
</organism>
<feature type="compositionally biased region" description="Low complexity" evidence="3">
    <location>
        <begin position="37"/>
        <end position="49"/>
    </location>
</feature>
<dbReference type="GO" id="GO:0005524">
    <property type="term" value="F:ATP binding"/>
    <property type="evidence" value="ECO:0007669"/>
    <property type="project" value="InterPro"/>
</dbReference>
<reference evidence="4 5" key="2">
    <citation type="journal article" date="2017" name="Genome Biol.">
        <title>New reference genome sequences of hot pepper reveal the massive evolution of plant disease-resistance genes by retroduplication.</title>
        <authorList>
            <person name="Kim S."/>
            <person name="Park J."/>
            <person name="Yeom S.I."/>
            <person name="Kim Y.M."/>
            <person name="Seo E."/>
            <person name="Kim K.T."/>
            <person name="Kim M.S."/>
            <person name="Lee J.M."/>
            <person name="Cheong K."/>
            <person name="Shin H.S."/>
            <person name="Kim S.B."/>
            <person name="Han K."/>
            <person name="Lee J."/>
            <person name="Park M."/>
            <person name="Lee H.A."/>
            <person name="Lee H.Y."/>
            <person name="Lee Y."/>
            <person name="Oh S."/>
            <person name="Lee J.H."/>
            <person name="Choi E."/>
            <person name="Choi E."/>
            <person name="Lee S.E."/>
            <person name="Jeon J."/>
            <person name="Kim H."/>
            <person name="Choi G."/>
            <person name="Song H."/>
            <person name="Lee J."/>
            <person name="Lee S.C."/>
            <person name="Kwon J.K."/>
            <person name="Lee H.Y."/>
            <person name="Koo N."/>
            <person name="Hong Y."/>
            <person name="Kim R.W."/>
            <person name="Kang W.H."/>
            <person name="Huh J.H."/>
            <person name="Kang B.C."/>
            <person name="Yang T.J."/>
            <person name="Lee Y.H."/>
            <person name="Bennetzen J.L."/>
            <person name="Choi D."/>
        </authorList>
    </citation>
    <scope>NUCLEOTIDE SEQUENCE [LARGE SCALE GENOMIC DNA]</scope>
    <source>
        <strain evidence="5">cv. CM334</strain>
    </source>
</reference>
<dbReference type="GO" id="GO:0016887">
    <property type="term" value="F:ATP hydrolysis activity"/>
    <property type="evidence" value="ECO:0007669"/>
    <property type="project" value="InterPro"/>
</dbReference>
<dbReference type="InterPro" id="IPR020568">
    <property type="entry name" value="Ribosomal_Su5_D2-typ_SF"/>
</dbReference>
<comment type="caution">
    <text evidence="4">The sequence shown here is derived from an EMBL/GenBank/DDBJ whole genome shotgun (WGS) entry which is preliminary data.</text>
</comment>
<sequence>MDVEIEQITSQENPQKLQNNKEAITKDNPHTVAGTTSGSPYSGNNNSSNLDLTFHEDQNDRDDGIDDCDDVSNYDDDECDYLSAYEDEEHAIFLKQDAMLESEAQEKMNNIKLYVWRVFIMDNYEELMPEYLGFVKGIVDSGDLSLNNSHEILQQNNILKMEPDYSWIYQRDIDNRMGDVENEDADDEL</sequence>
<reference evidence="4 5" key="1">
    <citation type="journal article" date="2014" name="Nat. Genet.">
        <title>Genome sequence of the hot pepper provides insights into the evolution of pungency in Capsicum species.</title>
        <authorList>
            <person name="Kim S."/>
            <person name="Park M."/>
            <person name="Yeom S.I."/>
            <person name="Kim Y.M."/>
            <person name="Lee J.M."/>
            <person name="Lee H.A."/>
            <person name="Seo E."/>
            <person name="Choi J."/>
            <person name="Cheong K."/>
            <person name="Kim K.T."/>
            <person name="Jung K."/>
            <person name="Lee G.W."/>
            <person name="Oh S.K."/>
            <person name="Bae C."/>
            <person name="Kim S.B."/>
            <person name="Lee H.Y."/>
            <person name="Kim S.Y."/>
            <person name="Kim M.S."/>
            <person name="Kang B.C."/>
            <person name="Jo Y.D."/>
            <person name="Yang H.B."/>
            <person name="Jeong H.J."/>
            <person name="Kang W.H."/>
            <person name="Kwon J.K."/>
            <person name="Shin C."/>
            <person name="Lim J.Y."/>
            <person name="Park J.H."/>
            <person name="Huh J.H."/>
            <person name="Kim J.S."/>
            <person name="Kim B.D."/>
            <person name="Cohen O."/>
            <person name="Paran I."/>
            <person name="Suh M.C."/>
            <person name="Lee S.B."/>
            <person name="Kim Y.K."/>
            <person name="Shin Y."/>
            <person name="Noh S.J."/>
            <person name="Park J."/>
            <person name="Seo Y.S."/>
            <person name="Kwon S.Y."/>
            <person name="Kim H.A."/>
            <person name="Park J.M."/>
            <person name="Kim H.J."/>
            <person name="Choi S.B."/>
            <person name="Bosland P.W."/>
            <person name="Reeves G."/>
            <person name="Jo S.H."/>
            <person name="Lee B.W."/>
            <person name="Cho H.T."/>
            <person name="Choi H.S."/>
            <person name="Lee M.S."/>
            <person name="Yu Y."/>
            <person name="Do Choi Y."/>
            <person name="Park B.S."/>
            <person name="van Deynze A."/>
            <person name="Ashrafi H."/>
            <person name="Hill T."/>
            <person name="Kim W.T."/>
            <person name="Pai H.S."/>
            <person name="Ahn H.K."/>
            <person name="Yeam I."/>
            <person name="Giovannoni J.J."/>
            <person name="Rose J.K."/>
            <person name="Sorensen I."/>
            <person name="Lee S.J."/>
            <person name="Kim R.W."/>
            <person name="Choi I.Y."/>
            <person name="Choi B.S."/>
            <person name="Lim J.S."/>
            <person name="Lee Y.H."/>
            <person name="Choi D."/>
        </authorList>
    </citation>
    <scope>NUCLEOTIDE SEQUENCE [LARGE SCALE GENOMIC DNA]</scope>
    <source>
        <strain evidence="5">cv. CM334</strain>
    </source>
</reference>
<feature type="compositionally biased region" description="Polar residues" evidence="3">
    <location>
        <begin position="7"/>
        <end position="22"/>
    </location>
</feature>
<proteinExistence type="inferred from homology"/>
<dbReference type="PANTHER" id="PTHR11528">
    <property type="entry name" value="HEAT SHOCK PROTEIN 90 FAMILY MEMBER"/>
    <property type="match status" value="1"/>
</dbReference>
<dbReference type="SUPFAM" id="SSF54211">
    <property type="entry name" value="Ribosomal protein S5 domain 2-like"/>
    <property type="match status" value="1"/>
</dbReference>
<evidence type="ECO:0000256" key="2">
    <source>
        <dbReference type="ARBA" id="ARBA00023186"/>
    </source>
</evidence>
<dbReference type="GO" id="GO:0051082">
    <property type="term" value="F:unfolded protein binding"/>
    <property type="evidence" value="ECO:0007669"/>
    <property type="project" value="InterPro"/>
</dbReference>
<evidence type="ECO:0000313" key="5">
    <source>
        <dbReference type="Proteomes" id="UP000222542"/>
    </source>
</evidence>
<keyword evidence="2" id="KW-0143">Chaperone</keyword>
<dbReference type="Gene3D" id="3.30.230.80">
    <property type="match status" value="1"/>
</dbReference>
<accession>A0A2G2ZX48</accession>
<name>A0A2G2ZX48_CAPAN</name>
<protein>
    <submittedName>
        <fullName evidence="4">Uncharacterized protein</fullName>
    </submittedName>
</protein>
<dbReference type="EMBL" id="AYRZ02000003">
    <property type="protein sequence ID" value="PHT86539.1"/>
    <property type="molecule type" value="Genomic_DNA"/>
</dbReference>
<comment type="similarity">
    <text evidence="1">Belongs to the heat shock protein 90 family.</text>
</comment>
<dbReference type="Proteomes" id="UP000222542">
    <property type="component" value="Unassembled WGS sequence"/>
</dbReference>
<evidence type="ECO:0000313" key="4">
    <source>
        <dbReference type="EMBL" id="PHT86539.1"/>
    </source>
</evidence>
<dbReference type="Pfam" id="PF00183">
    <property type="entry name" value="HSP90"/>
    <property type="match status" value="1"/>
</dbReference>
<dbReference type="Gramene" id="PHT86539">
    <property type="protein sequence ID" value="PHT86539"/>
    <property type="gene ID" value="T459_08645"/>
</dbReference>
<dbReference type="GO" id="GO:0140662">
    <property type="term" value="F:ATP-dependent protein folding chaperone"/>
    <property type="evidence" value="ECO:0007669"/>
    <property type="project" value="InterPro"/>
</dbReference>
<gene>
    <name evidence="4" type="ORF">T459_08645</name>
</gene>